<dbReference type="SUPFAM" id="SSF49464">
    <property type="entry name" value="Carboxypeptidase regulatory domain-like"/>
    <property type="match status" value="1"/>
</dbReference>
<sequence length="803" mass="91555">MPTKLLLFILLCPFVSFSQDIEVRGKIVDQQNLPIAYANVVLKNSEDSKILHGAVSNDDGHFVIKSVSPATYTLEISFIGFTTYETTLELTKVFDLHTITLQESAENLDAVNLVVKQPTFKKQSDRIVFNIEQTSLTEGSVMDVLKSTPGVLIMNDEISVKNNTNIIYLINDKRVYLSGEDLQILLSGTNATYVQEVEVITNPPAKFDAEGAAVINIKMSKNLITGYNGSLYANYTQGIHPRFKVGMNHFYKTDKLNIFANYSYGEREINLYDESTVNFIENNAIVGEWSSIGNRDTKSKSHNANANIDYTFNDANVLSFSANVNVTPYWKRHGLMETEAIDSSFVSVNDIDDSKTNIAANLDYVHTSESGQTLSVNLHHTNYDYDRYQDINSDYFDVNHVISRQNEFNSVSNQKTKIYSGQLDYSMTLNTDVALDFGVKFSAIDSDSDVAQFYSTKDRFINDEINSGVFNYNEENYAAYVNSSKYWDNWSISVGLRGEFTDVEGLATGSIDKGNSFDYFKLFPTFNVSHDFNESHSLGLSYGKRIARPTYASLNPFKYYYNDFAYLQGNPSLQPTISHLTTLSYTLKGTYTFEVYYRYEIDPINELVFQNNNSNRLIYLPTNLDKSIDYGFDFMTYKPITAFWSVYFINSIFHETAYFNAEQSGGITETNETWAMYTNVMNFFSFLEDRSLNGEISLLYLSPMINGSSNVSSRTQVDLGVKKSFNNGKWVVSLKASDIFRTTDFTLKNQYLNQDNSYYSRFDNQWIRFGLRYNFGNTKLKTNEKEAKELNERNRLNNEGADH</sequence>
<comment type="subcellular location">
    <subcellularLocation>
        <location evidence="1">Cell outer membrane</location>
    </subcellularLocation>
</comment>
<dbReference type="PANTHER" id="PTHR40980">
    <property type="entry name" value="PLUG DOMAIN-CONTAINING PROTEIN"/>
    <property type="match status" value="1"/>
</dbReference>
<dbReference type="GO" id="GO:0009279">
    <property type="term" value="C:cell outer membrane"/>
    <property type="evidence" value="ECO:0007669"/>
    <property type="project" value="UniProtKB-SubCell"/>
</dbReference>
<dbReference type="EMBL" id="HG315671">
    <property type="protein sequence ID" value="CDF81280.1"/>
    <property type="molecule type" value="Genomic_DNA"/>
</dbReference>
<dbReference type="InterPro" id="IPR036942">
    <property type="entry name" value="Beta-barrel_TonB_sf"/>
</dbReference>
<dbReference type="OrthoDB" id="8764943at2"/>
<dbReference type="SUPFAM" id="SSF56935">
    <property type="entry name" value="Porins"/>
    <property type="match status" value="1"/>
</dbReference>
<protein>
    <submittedName>
        <fullName evidence="5">TonB-dependent receptor</fullName>
    </submittedName>
</protein>
<dbReference type="Gene3D" id="2.40.170.20">
    <property type="entry name" value="TonB-dependent receptor, beta-barrel domain"/>
    <property type="match status" value="1"/>
</dbReference>
<evidence type="ECO:0000313" key="6">
    <source>
        <dbReference type="Proteomes" id="UP000016160"/>
    </source>
</evidence>
<dbReference type="eggNOG" id="COG4772">
    <property type="taxonomic scope" value="Bacteria"/>
</dbReference>
<keyword evidence="2" id="KW-0472">Membrane</keyword>
<dbReference type="HOGENOM" id="CLU_017617_1_0_10"/>
<dbReference type="Pfam" id="PF14905">
    <property type="entry name" value="OMP_b-brl_3"/>
    <property type="match status" value="1"/>
</dbReference>
<name>T2KRC7_FORAG</name>
<dbReference type="PANTHER" id="PTHR40980:SF4">
    <property type="entry name" value="TONB-DEPENDENT RECEPTOR-LIKE BETA-BARREL DOMAIN-CONTAINING PROTEIN"/>
    <property type="match status" value="1"/>
</dbReference>
<dbReference type="AlphaFoldDB" id="T2KRC7"/>
<evidence type="ECO:0000256" key="1">
    <source>
        <dbReference type="ARBA" id="ARBA00004442"/>
    </source>
</evidence>
<keyword evidence="6" id="KW-1185">Reference proteome</keyword>
<dbReference type="InterPro" id="IPR008969">
    <property type="entry name" value="CarboxyPept-like_regulatory"/>
</dbReference>
<dbReference type="Proteomes" id="UP000016160">
    <property type="component" value="Chromosome"/>
</dbReference>
<dbReference type="Gene3D" id="2.60.40.1120">
    <property type="entry name" value="Carboxypeptidase-like, regulatory domain"/>
    <property type="match status" value="1"/>
</dbReference>
<dbReference type="RefSeq" id="WP_038532923.1">
    <property type="nucleotide sequence ID" value="NZ_HG315671.1"/>
</dbReference>
<evidence type="ECO:0000259" key="4">
    <source>
        <dbReference type="Pfam" id="PF14905"/>
    </source>
</evidence>
<dbReference type="InterPro" id="IPR041700">
    <property type="entry name" value="OMP_b-brl_3"/>
</dbReference>
<proteinExistence type="predicted"/>
<dbReference type="Pfam" id="PF13715">
    <property type="entry name" value="CarbopepD_reg_2"/>
    <property type="match status" value="1"/>
</dbReference>
<keyword evidence="5" id="KW-0675">Receptor</keyword>
<evidence type="ECO:0000256" key="2">
    <source>
        <dbReference type="ARBA" id="ARBA00023136"/>
    </source>
</evidence>
<dbReference type="PATRIC" id="fig|1347342.6.peg.3599"/>
<organism evidence="5 6">
    <name type="scientific">Formosa agariphila (strain DSM 15362 / KCTC 12365 / LMG 23005 / KMM 3901 / M-2Alg 35-1)</name>
    <dbReference type="NCBI Taxonomy" id="1347342"/>
    <lineage>
        <taxon>Bacteria</taxon>
        <taxon>Pseudomonadati</taxon>
        <taxon>Bacteroidota</taxon>
        <taxon>Flavobacteriia</taxon>
        <taxon>Flavobacteriales</taxon>
        <taxon>Flavobacteriaceae</taxon>
        <taxon>Formosa</taxon>
    </lineage>
</organism>
<evidence type="ECO:0000313" key="5">
    <source>
        <dbReference type="EMBL" id="CDF81280.1"/>
    </source>
</evidence>
<reference evidence="5 6" key="1">
    <citation type="journal article" date="2013" name="Appl. Environ. Microbiol.">
        <title>The genome of the alga-associated marine flavobacterium Formosa agariphila KMM 3901T reveals a broad potential for degradation of algal polysaccharides.</title>
        <authorList>
            <person name="Mann A.J."/>
            <person name="Hahnke R.L."/>
            <person name="Huang S."/>
            <person name="Werner J."/>
            <person name="Xing P."/>
            <person name="Barbeyron T."/>
            <person name="Huettel B."/>
            <person name="Stueber K."/>
            <person name="Reinhardt R."/>
            <person name="Harder J."/>
            <person name="Gloeckner F.O."/>
            <person name="Amann R.I."/>
            <person name="Teeling H."/>
        </authorList>
    </citation>
    <scope>NUCLEOTIDE SEQUENCE [LARGE SCALE GENOMIC DNA]</scope>
    <source>
        <strain evidence="6">DSM 15362 / KCTC 12365 / LMG 23005 / KMM 3901</strain>
    </source>
</reference>
<dbReference type="STRING" id="1347342.BN863_35680"/>
<accession>T2KRC7</accession>
<evidence type="ECO:0000256" key="3">
    <source>
        <dbReference type="ARBA" id="ARBA00023237"/>
    </source>
</evidence>
<gene>
    <name evidence="5" type="ORF">BN863_35680</name>
</gene>
<keyword evidence="3" id="KW-0998">Cell outer membrane</keyword>
<feature type="domain" description="Outer membrane protein beta-barrel" evidence="4">
    <location>
        <begin position="369"/>
        <end position="773"/>
    </location>
</feature>